<sequence length="282" mass="31219">MYLLSKFYKPEEFGVRVGLLIAMATLSGLVSGPLAYAMSWFDGKNGLSDWQYLYIFEGVPTIVLSFVSYFFLFDDLQEVSWLSNEQKQLQLHRMSTSQHEDFKDKNTIDFSTFKKVFEDWKTWAFSFVCLLNSINIISISVFAPSLIDGFGFSHLTSQLLTAPPFAVATIAVLIGGYLSGRYGKRSLLLSIGSLIIAIGYLCLLLVDDRWALYGALFVIPAGAGIQAASAIGWSAINYSDLTVRAIAVAFVLMVGNIGSIIAAYLFNTKDAPRYGKREKAKP</sequence>
<dbReference type="SUPFAM" id="SSF103473">
    <property type="entry name" value="MFS general substrate transporter"/>
    <property type="match status" value="1"/>
</dbReference>
<feature type="transmembrane region" description="Helical" evidence="6">
    <location>
        <begin position="20"/>
        <end position="41"/>
    </location>
</feature>
<name>A0A1C7NPZ6_9FUNG</name>
<keyword evidence="9" id="KW-1185">Reference proteome</keyword>
<evidence type="ECO:0000259" key="7">
    <source>
        <dbReference type="PROSITE" id="PS50850"/>
    </source>
</evidence>
<comment type="subcellular location">
    <subcellularLocation>
        <location evidence="1">Membrane</location>
        <topology evidence="1">Multi-pass membrane protein</topology>
    </subcellularLocation>
</comment>
<dbReference type="InterPro" id="IPR036259">
    <property type="entry name" value="MFS_trans_sf"/>
</dbReference>
<keyword evidence="2" id="KW-0813">Transport</keyword>
<dbReference type="PANTHER" id="PTHR43791:SF36">
    <property type="entry name" value="TRANSPORTER, PUTATIVE (AFU_ORTHOLOGUE AFUA_6G08340)-RELATED"/>
    <property type="match status" value="1"/>
</dbReference>
<organism evidence="8 9">
    <name type="scientific">Choanephora cucurbitarum</name>
    <dbReference type="NCBI Taxonomy" id="101091"/>
    <lineage>
        <taxon>Eukaryota</taxon>
        <taxon>Fungi</taxon>
        <taxon>Fungi incertae sedis</taxon>
        <taxon>Mucoromycota</taxon>
        <taxon>Mucoromycotina</taxon>
        <taxon>Mucoromycetes</taxon>
        <taxon>Mucorales</taxon>
        <taxon>Mucorineae</taxon>
        <taxon>Choanephoraceae</taxon>
        <taxon>Choanephoroideae</taxon>
        <taxon>Choanephora</taxon>
    </lineage>
</organism>
<dbReference type="GO" id="GO:0016020">
    <property type="term" value="C:membrane"/>
    <property type="evidence" value="ECO:0007669"/>
    <property type="project" value="UniProtKB-SubCell"/>
</dbReference>
<dbReference type="GO" id="GO:0022857">
    <property type="term" value="F:transmembrane transporter activity"/>
    <property type="evidence" value="ECO:0007669"/>
    <property type="project" value="InterPro"/>
</dbReference>
<keyword evidence="4 6" id="KW-1133">Transmembrane helix</keyword>
<reference evidence="8 9" key="1">
    <citation type="submission" date="2016-03" db="EMBL/GenBank/DDBJ databases">
        <title>Choanephora cucurbitarum.</title>
        <authorList>
            <person name="Min B."/>
            <person name="Park H."/>
            <person name="Park J.-H."/>
            <person name="Shin H.-D."/>
            <person name="Choi I.-G."/>
        </authorList>
    </citation>
    <scope>NUCLEOTIDE SEQUENCE [LARGE SCALE GENOMIC DNA]</scope>
    <source>
        <strain evidence="8 9">KUS-F28377</strain>
    </source>
</reference>
<dbReference type="AlphaFoldDB" id="A0A1C7NPZ6"/>
<evidence type="ECO:0000256" key="6">
    <source>
        <dbReference type="SAM" id="Phobius"/>
    </source>
</evidence>
<comment type="caution">
    <text evidence="8">The sequence shown here is derived from an EMBL/GenBank/DDBJ whole genome shotgun (WGS) entry which is preliminary data.</text>
</comment>
<gene>
    <name evidence="8" type="ORF">A0J61_01415</name>
</gene>
<dbReference type="OrthoDB" id="2985014at2759"/>
<feature type="transmembrane region" description="Helical" evidence="6">
    <location>
        <begin position="186"/>
        <end position="206"/>
    </location>
</feature>
<feature type="transmembrane region" description="Helical" evidence="6">
    <location>
        <begin position="159"/>
        <end position="180"/>
    </location>
</feature>
<feature type="domain" description="Major facilitator superfamily (MFS) profile" evidence="7">
    <location>
        <begin position="121"/>
        <end position="282"/>
    </location>
</feature>
<evidence type="ECO:0000256" key="3">
    <source>
        <dbReference type="ARBA" id="ARBA00022692"/>
    </source>
</evidence>
<dbReference type="InParanoid" id="A0A1C7NPZ6"/>
<keyword evidence="5 6" id="KW-0472">Membrane</keyword>
<evidence type="ECO:0000313" key="9">
    <source>
        <dbReference type="Proteomes" id="UP000093000"/>
    </source>
</evidence>
<dbReference type="Gene3D" id="1.20.1250.20">
    <property type="entry name" value="MFS general substrate transporter like domains"/>
    <property type="match status" value="1"/>
</dbReference>
<accession>A0A1C7NPZ6</accession>
<feature type="transmembrane region" description="Helical" evidence="6">
    <location>
        <begin position="123"/>
        <end position="147"/>
    </location>
</feature>
<dbReference type="PROSITE" id="PS50850">
    <property type="entry name" value="MFS"/>
    <property type="match status" value="1"/>
</dbReference>
<keyword evidence="3 6" id="KW-0812">Transmembrane</keyword>
<dbReference type="PANTHER" id="PTHR43791">
    <property type="entry name" value="PERMEASE-RELATED"/>
    <property type="match status" value="1"/>
</dbReference>
<evidence type="ECO:0000256" key="5">
    <source>
        <dbReference type="ARBA" id="ARBA00023136"/>
    </source>
</evidence>
<evidence type="ECO:0000256" key="4">
    <source>
        <dbReference type="ARBA" id="ARBA00022989"/>
    </source>
</evidence>
<evidence type="ECO:0000256" key="1">
    <source>
        <dbReference type="ARBA" id="ARBA00004141"/>
    </source>
</evidence>
<dbReference type="EMBL" id="LUGH01000045">
    <property type="protein sequence ID" value="OBZ90516.1"/>
    <property type="molecule type" value="Genomic_DNA"/>
</dbReference>
<dbReference type="InterPro" id="IPR020846">
    <property type="entry name" value="MFS_dom"/>
</dbReference>
<feature type="transmembrane region" description="Helical" evidence="6">
    <location>
        <begin position="242"/>
        <end position="266"/>
    </location>
</feature>
<evidence type="ECO:0000256" key="2">
    <source>
        <dbReference type="ARBA" id="ARBA00022448"/>
    </source>
</evidence>
<dbReference type="InterPro" id="IPR011701">
    <property type="entry name" value="MFS"/>
</dbReference>
<evidence type="ECO:0000313" key="8">
    <source>
        <dbReference type="EMBL" id="OBZ90516.1"/>
    </source>
</evidence>
<protein>
    <submittedName>
        <fullName evidence="8">Putative transporter C11D3.18C</fullName>
    </submittedName>
</protein>
<feature type="transmembrane region" description="Helical" evidence="6">
    <location>
        <begin position="53"/>
        <end position="72"/>
    </location>
</feature>
<feature type="transmembrane region" description="Helical" evidence="6">
    <location>
        <begin position="213"/>
        <end position="236"/>
    </location>
</feature>
<proteinExistence type="predicted"/>
<dbReference type="Proteomes" id="UP000093000">
    <property type="component" value="Unassembled WGS sequence"/>
</dbReference>
<dbReference type="STRING" id="101091.A0A1C7NPZ6"/>
<dbReference type="Pfam" id="PF07690">
    <property type="entry name" value="MFS_1"/>
    <property type="match status" value="1"/>
</dbReference>